<proteinExistence type="predicted"/>
<accession>A0A381YJL1</accession>
<feature type="transmembrane region" description="Helical" evidence="1">
    <location>
        <begin position="34"/>
        <end position="56"/>
    </location>
</feature>
<dbReference type="InterPro" id="IPR000620">
    <property type="entry name" value="EamA_dom"/>
</dbReference>
<dbReference type="GO" id="GO:0016020">
    <property type="term" value="C:membrane"/>
    <property type="evidence" value="ECO:0007669"/>
    <property type="project" value="InterPro"/>
</dbReference>
<evidence type="ECO:0000313" key="3">
    <source>
        <dbReference type="EMBL" id="SVA77258.1"/>
    </source>
</evidence>
<feature type="domain" description="EamA" evidence="2">
    <location>
        <begin position="7"/>
        <end position="83"/>
    </location>
</feature>
<organism evidence="3">
    <name type="scientific">marine metagenome</name>
    <dbReference type="NCBI Taxonomy" id="408172"/>
    <lineage>
        <taxon>unclassified sequences</taxon>
        <taxon>metagenomes</taxon>
        <taxon>ecological metagenomes</taxon>
    </lineage>
</organism>
<reference evidence="3" key="1">
    <citation type="submission" date="2018-05" db="EMBL/GenBank/DDBJ databases">
        <authorList>
            <person name="Lanie J.A."/>
            <person name="Ng W.-L."/>
            <person name="Kazmierczak K.M."/>
            <person name="Andrzejewski T.M."/>
            <person name="Davidsen T.M."/>
            <person name="Wayne K.J."/>
            <person name="Tettelin H."/>
            <person name="Glass J.I."/>
            <person name="Rusch D."/>
            <person name="Podicherti R."/>
            <person name="Tsui H.-C.T."/>
            <person name="Winkler M.E."/>
        </authorList>
    </citation>
    <scope>NUCLEOTIDE SEQUENCE</scope>
</reference>
<protein>
    <recommendedName>
        <fullName evidence="2">EamA domain-containing protein</fullName>
    </recommendedName>
</protein>
<dbReference type="EMBL" id="UINC01018400">
    <property type="protein sequence ID" value="SVA77258.1"/>
    <property type="molecule type" value="Genomic_DNA"/>
</dbReference>
<name>A0A381YJL1_9ZZZZ</name>
<evidence type="ECO:0000256" key="1">
    <source>
        <dbReference type="SAM" id="Phobius"/>
    </source>
</evidence>
<feature type="non-terminal residue" evidence="3">
    <location>
        <position position="94"/>
    </location>
</feature>
<evidence type="ECO:0000259" key="2">
    <source>
        <dbReference type="Pfam" id="PF00892"/>
    </source>
</evidence>
<gene>
    <name evidence="3" type="ORF">METZ01_LOCUS130112</name>
</gene>
<dbReference type="Pfam" id="PF00892">
    <property type="entry name" value="EamA"/>
    <property type="match status" value="1"/>
</dbReference>
<sequence>MNKKTFSLICAISCSFIWGTGFVAQDMGMDFIGPFTFTAGRMFLGFATLIPFFFIFEFKKVKETNLNLKIVIGYLILLGFFLAGGNILQQVSLL</sequence>
<feature type="transmembrane region" description="Helical" evidence="1">
    <location>
        <begin position="68"/>
        <end position="88"/>
    </location>
</feature>
<dbReference type="AlphaFoldDB" id="A0A381YJL1"/>
<keyword evidence="1" id="KW-1133">Transmembrane helix</keyword>
<keyword evidence="1" id="KW-0472">Membrane</keyword>
<keyword evidence="1" id="KW-0812">Transmembrane</keyword>